<proteinExistence type="predicted"/>
<feature type="compositionally biased region" description="Basic and acidic residues" evidence="1">
    <location>
        <begin position="21"/>
        <end position="48"/>
    </location>
</feature>
<evidence type="ECO:0000313" key="2">
    <source>
        <dbReference type="EMBL" id="MBA2896411.1"/>
    </source>
</evidence>
<dbReference type="EMBL" id="JACDUR010000008">
    <property type="protein sequence ID" value="MBA2896411.1"/>
    <property type="molecule type" value="Genomic_DNA"/>
</dbReference>
<protein>
    <recommendedName>
        <fullName evidence="4">Recombinase family protein</fullName>
    </recommendedName>
</protein>
<dbReference type="Proteomes" id="UP000530928">
    <property type="component" value="Unassembled WGS sequence"/>
</dbReference>
<gene>
    <name evidence="2" type="ORF">HNR30_007802</name>
</gene>
<name>A0A7W0HV48_9ACTN</name>
<comment type="caution">
    <text evidence="2">The sequence shown here is derived from an EMBL/GenBank/DDBJ whole genome shotgun (WGS) entry which is preliminary data.</text>
</comment>
<evidence type="ECO:0008006" key="4">
    <source>
        <dbReference type="Google" id="ProtNLM"/>
    </source>
</evidence>
<dbReference type="AlphaFoldDB" id="A0A7W0HV48"/>
<keyword evidence="3" id="KW-1185">Reference proteome</keyword>
<evidence type="ECO:0000256" key="1">
    <source>
        <dbReference type="SAM" id="MobiDB-lite"/>
    </source>
</evidence>
<sequence>MPPALPPLDSAPPPVAAIYDRASKDSRRTQKSVTDQHDANVQTCERHGWTVGET</sequence>
<feature type="region of interest" description="Disordered" evidence="1">
    <location>
        <begin position="21"/>
        <end position="54"/>
    </location>
</feature>
<accession>A0A7W0HV48</accession>
<evidence type="ECO:0000313" key="3">
    <source>
        <dbReference type="Proteomes" id="UP000530928"/>
    </source>
</evidence>
<organism evidence="2 3">
    <name type="scientific">Nonomuraea soli</name>
    <dbReference type="NCBI Taxonomy" id="1032476"/>
    <lineage>
        <taxon>Bacteria</taxon>
        <taxon>Bacillati</taxon>
        <taxon>Actinomycetota</taxon>
        <taxon>Actinomycetes</taxon>
        <taxon>Streptosporangiales</taxon>
        <taxon>Streptosporangiaceae</taxon>
        <taxon>Nonomuraea</taxon>
    </lineage>
</organism>
<reference evidence="2 3" key="1">
    <citation type="submission" date="2020-07" db="EMBL/GenBank/DDBJ databases">
        <title>Genomic Encyclopedia of Type Strains, Phase IV (KMG-IV): sequencing the most valuable type-strain genomes for metagenomic binning, comparative biology and taxonomic classification.</title>
        <authorList>
            <person name="Goeker M."/>
        </authorList>
    </citation>
    <scope>NUCLEOTIDE SEQUENCE [LARGE SCALE GENOMIC DNA]</scope>
    <source>
        <strain evidence="2 3">DSM 45533</strain>
    </source>
</reference>